<dbReference type="InterPro" id="IPR043795">
    <property type="entry name" value="N-alpha-Ac-DABA-like"/>
</dbReference>
<proteinExistence type="predicted"/>
<evidence type="ECO:0000259" key="6">
    <source>
        <dbReference type="Pfam" id="PF24827"/>
    </source>
</evidence>
<feature type="region of interest" description="Disordered" evidence="5">
    <location>
        <begin position="1"/>
        <end position="21"/>
    </location>
</feature>
<keyword evidence="3" id="KW-0378">Hydrolase</keyword>
<evidence type="ECO:0000313" key="7">
    <source>
        <dbReference type="EMBL" id="MFC4362433.1"/>
    </source>
</evidence>
<dbReference type="RefSeq" id="WP_290260526.1">
    <property type="nucleotide sequence ID" value="NZ_JAUFQG010000004.1"/>
</dbReference>
<sequence>MAGQTGNKDKRQSRSRRPDFELLGETIPAGQRAKLEMDIGKLYTNTPLTIGVEVIHGKHEGPVLLVTAAIHGDELNGIEVCRRLSKSPALDKLKGTLILVPVVNAFGFIQQIRYLPDRRDLNRCFPGSEKGSLGSRIAYLLRTELLTHCTHVVDLHTGAIHRSNLPQIRGNLESEENLELAHAFGAPVVLHSSNLDGSFRDAADKLGKPFILYEAGQALRFDEASINGGVKGVLGVMTHLGMLARKSGKKSLESIVARSSQWVRANHDGMMVANVELGERVKKDDILALIVDPYGSMELEVRSPANGIIIGRNNIPVVNEGEALFHIARFDTVQDAEKTVEQFHENMEDLSDPDLRFTDPWGERYDS</sequence>
<evidence type="ECO:0000256" key="5">
    <source>
        <dbReference type="SAM" id="MobiDB-lite"/>
    </source>
</evidence>
<evidence type="ECO:0000256" key="3">
    <source>
        <dbReference type="ARBA" id="ARBA00022801"/>
    </source>
</evidence>
<dbReference type="PIRSF" id="PIRSF039012">
    <property type="entry name" value="ASP"/>
    <property type="match status" value="1"/>
</dbReference>
<evidence type="ECO:0000256" key="2">
    <source>
        <dbReference type="ARBA" id="ARBA00022723"/>
    </source>
</evidence>
<protein>
    <submittedName>
        <fullName evidence="7">Succinylglutamate desuccinylase/aspartoacylase family protein</fullName>
    </submittedName>
</protein>
<keyword evidence="2" id="KW-0479">Metal-binding</keyword>
<name>A0ABV8V5I3_9GAMM</name>
<dbReference type="Pfam" id="PF24827">
    <property type="entry name" value="AstE_AspA_cat"/>
    <property type="match status" value="1"/>
</dbReference>
<accession>A0ABV8V5I3</accession>
<dbReference type="Proteomes" id="UP001595840">
    <property type="component" value="Unassembled WGS sequence"/>
</dbReference>
<dbReference type="PANTHER" id="PTHR37326:SF2">
    <property type="entry name" value="SUCCINYLGLUTAMATE DESUCCINYLASE_ASPARTOACYLASE FAMILY PROTEIN"/>
    <property type="match status" value="1"/>
</dbReference>
<evidence type="ECO:0000256" key="1">
    <source>
        <dbReference type="ARBA" id="ARBA00001947"/>
    </source>
</evidence>
<dbReference type="InterPro" id="IPR055438">
    <property type="entry name" value="AstE_AspA_cat"/>
</dbReference>
<dbReference type="EMBL" id="JBHSCX010000006">
    <property type="protein sequence ID" value="MFC4362433.1"/>
    <property type="molecule type" value="Genomic_DNA"/>
</dbReference>
<gene>
    <name evidence="7" type="ORF">ACFOX3_08970</name>
</gene>
<dbReference type="SUPFAM" id="SSF53187">
    <property type="entry name" value="Zn-dependent exopeptidases"/>
    <property type="match status" value="1"/>
</dbReference>
<organism evidence="7 8">
    <name type="scientific">Simiduia curdlanivorans</name>
    <dbReference type="NCBI Taxonomy" id="1492769"/>
    <lineage>
        <taxon>Bacteria</taxon>
        <taxon>Pseudomonadati</taxon>
        <taxon>Pseudomonadota</taxon>
        <taxon>Gammaproteobacteria</taxon>
        <taxon>Cellvibrionales</taxon>
        <taxon>Cellvibrionaceae</taxon>
        <taxon>Simiduia</taxon>
    </lineage>
</organism>
<dbReference type="InterPro" id="IPR053138">
    <property type="entry name" value="N-alpha-Ac-DABA_deacetylase"/>
</dbReference>
<evidence type="ECO:0000313" key="8">
    <source>
        <dbReference type="Proteomes" id="UP001595840"/>
    </source>
</evidence>
<evidence type="ECO:0000256" key="4">
    <source>
        <dbReference type="ARBA" id="ARBA00022833"/>
    </source>
</evidence>
<keyword evidence="4" id="KW-0862">Zinc</keyword>
<feature type="domain" description="Succinylglutamate desuccinylase/Aspartoacylase catalytic" evidence="6">
    <location>
        <begin position="61"/>
        <end position="240"/>
    </location>
</feature>
<dbReference type="Gene3D" id="3.40.630.10">
    <property type="entry name" value="Zn peptidases"/>
    <property type="match status" value="1"/>
</dbReference>
<keyword evidence="8" id="KW-1185">Reference proteome</keyword>
<comment type="caution">
    <text evidence="7">The sequence shown here is derived from an EMBL/GenBank/DDBJ whole genome shotgun (WGS) entry which is preliminary data.</text>
</comment>
<dbReference type="CDD" id="cd06251">
    <property type="entry name" value="M14_ASTE_ASPA-like"/>
    <property type="match status" value="1"/>
</dbReference>
<dbReference type="PANTHER" id="PTHR37326">
    <property type="entry name" value="BLL3975 PROTEIN"/>
    <property type="match status" value="1"/>
</dbReference>
<feature type="compositionally biased region" description="Basic and acidic residues" evidence="5">
    <location>
        <begin position="7"/>
        <end position="20"/>
    </location>
</feature>
<reference evidence="8" key="1">
    <citation type="journal article" date="2019" name="Int. J. Syst. Evol. Microbiol.">
        <title>The Global Catalogue of Microorganisms (GCM) 10K type strain sequencing project: providing services to taxonomists for standard genome sequencing and annotation.</title>
        <authorList>
            <consortium name="The Broad Institute Genomics Platform"/>
            <consortium name="The Broad Institute Genome Sequencing Center for Infectious Disease"/>
            <person name="Wu L."/>
            <person name="Ma J."/>
        </authorList>
    </citation>
    <scope>NUCLEOTIDE SEQUENCE [LARGE SCALE GENOMIC DNA]</scope>
    <source>
        <strain evidence="8">CECT 8570</strain>
    </source>
</reference>
<comment type="cofactor">
    <cofactor evidence="1">
        <name>Zn(2+)</name>
        <dbReference type="ChEBI" id="CHEBI:29105"/>
    </cofactor>
</comment>